<dbReference type="GO" id="GO:1990904">
    <property type="term" value="C:ribonucleoprotein complex"/>
    <property type="evidence" value="ECO:0007669"/>
    <property type="project" value="UniProtKB-KW"/>
</dbReference>
<dbReference type="Gene3D" id="3.30.70.1730">
    <property type="match status" value="1"/>
</dbReference>
<dbReference type="CDD" id="cd05797">
    <property type="entry name" value="Ribosomal_L10"/>
    <property type="match status" value="1"/>
</dbReference>
<evidence type="ECO:0000256" key="2">
    <source>
        <dbReference type="ARBA" id="ARBA00022980"/>
    </source>
</evidence>
<name>A0A383B1J9_9ZZZZ</name>
<sequence>MSKAMRRQMVEELKGRLEDNNNFVLFDYGALTAEESSGLRKEFREANQQMNVVKNSIATIAFDQIGVKSLNDSMSNMNAVAYGKDPIAIAKILLDYQEKTKKTQVRAAVIEGEAMSVDQLKPLADLPGRDGLLGILLGVMQGVTVKFVSTLNEVPRKFVGTLEAVKEKQEG</sequence>
<proteinExistence type="inferred from homology"/>
<evidence type="ECO:0000256" key="3">
    <source>
        <dbReference type="ARBA" id="ARBA00023274"/>
    </source>
</evidence>
<dbReference type="Gene3D" id="6.10.250.290">
    <property type="match status" value="1"/>
</dbReference>
<keyword evidence="2" id="KW-0689">Ribosomal protein</keyword>
<organism evidence="4">
    <name type="scientific">marine metagenome</name>
    <dbReference type="NCBI Taxonomy" id="408172"/>
    <lineage>
        <taxon>unclassified sequences</taxon>
        <taxon>metagenomes</taxon>
        <taxon>ecological metagenomes</taxon>
    </lineage>
</organism>
<dbReference type="NCBIfam" id="NF000955">
    <property type="entry name" value="PRK00099.1-1"/>
    <property type="match status" value="1"/>
</dbReference>
<accession>A0A383B1J9</accession>
<keyword evidence="3" id="KW-0687">Ribonucleoprotein</keyword>
<evidence type="ECO:0000313" key="4">
    <source>
        <dbReference type="EMBL" id="SVE13842.1"/>
    </source>
</evidence>
<dbReference type="AlphaFoldDB" id="A0A383B1J9"/>
<gene>
    <name evidence="4" type="ORF">METZ01_LOCUS466696</name>
</gene>
<reference evidence="4" key="1">
    <citation type="submission" date="2018-05" db="EMBL/GenBank/DDBJ databases">
        <authorList>
            <person name="Lanie J.A."/>
            <person name="Ng W.-L."/>
            <person name="Kazmierczak K.M."/>
            <person name="Andrzejewski T.M."/>
            <person name="Davidsen T.M."/>
            <person name="Wayne K.J."/>
            <person name="Tettelin H."/>
            <person name="Glass J.I."/>
            <person name="Rusch D."/>
            <person name="Podicherti R."/>
            <person name="Tsui H.-C.T."/>
            <person name="Winkler M.E."/>
        </authorList>
    </citation>
    <scope>NUCLEOTIDE SEQUENCE</scope>
</reference>
<dbReference type="InterPro" id="IPR043141">
    <property type="entry name" value="Ribosomal_uL10-like_sf"/>
</dbReference>
<evidence type="ECO:0000256" key="1">
    <source>
        <dbReference type="ARBA" id="ARBA00008889"/>
    </source>
</evidence>
<dbReference type="InterPro" id="IPR022973">
    <property type="entry name" value="Ribosomal_uL10_bac"/>
</dbReference>
<dbReference type="EMBL" id="UINC01196712">
    <property type="protein sequence ID" value="SVE13842.1"/>
    <property type="molecule type" value="Genomic_DNA"/>
</dbReference>
<protein>
    <recommendedName>
        <fullName evidence="5">50S ribosomal protein L10</fullName>
    </recommendedName>
</protein>
<dbReference type="InterPro" id="IPR047865">
    <property type="entry name" value="Ribosomal_uL10_bac_type"/>
</dbReference>
<dbReference type="InterPro" id="IPR001790">
    <property type="entry name" value="Ribosomal_uL10"/>
</dbReference>
<comment type="similarity">
    <text evidence="1">Belongs to the universal ribosomal protein uL10 family.</text>
</comment>
<dbReference type="Pfam" id="PF00466">
    <property type="entry name" value="Ribosomal_L10"/>
    <property type="match status" value="1"/>
</dbReference>
<dbReference type="SUPFAM" id="SSF160369">
    <property type="entry name" value="Ribosomal protein L10-like"/>
    <property type="match status" value="1"/>
</dbReference>
<dbReference type="HAMAP" id="MF_00362">
    <property type="entry name" value="Ribosomal_uL10"/>
    <property type="match status" value="1"/>
</dbReference>
<dbReference type="PANTHER" id="PTHR11560">
    <property type="entry name" value="39S RIBOSOMAL PROTEIN L10, MITOCHONDRIAL"/>
    <property type="match status" value="1"/>
</dbReference>
<evidence type="ECO:0008006" key="5">
    <source>
        <dbReference type="Google" id="ProtNLM"/>
    </source>
</evidence>
<dbReference type="GO" id="GO:0005840">
    <property type="term" value="C:ribosome"/>
    <property type="evidence" value="ECO:0007669"/>
    <property type="project" value="UniProtKB-KW"/>
</dbReference>